<keyword evidence="4 5" id="KW-0472">Membrane</keyword>
<accession>A0A813PL48</accession>
<evidence type="ECO:0000259" key="6">
    <source>
        <dbReference type="PROSITE" id="PS50262"/>
    </source>
</evidence>
<dbReference type="Gene3D" id="1.20.1070.10">
    <property type="entry name" value="Rhodopsin 7-helix transmembrane proteins"/>
    <property type="match status" value="1"/>
</dbReference>
<evidence type="ECO:0000313" key="7">
    <source>
        <dbReference type="EMBL" id="CAF0755013.1"/>
    </source>
</evidence>
<organism evidence="7 10">
    <name type="scientific">Rotaria sordida</name>
    <dbReference type="NCBI Taxonomy" id="392033"/>
    <lineage>
        <taxon>Eukaryota</taxon>
        <taxon>Metazoa</taxon>
        <taxon>Spiralia</taxon>
        <taxon>Gnathifera</taxon>
        <taxon>Rotifera</taxon>
        <taxon>Eurotatoria</taxon>
        <taxon>Bdelloidea</taxon>
        <taxon>Philodinida</taxon>
        <taxon>Philodinidae</taxon>
        <taxon>Rotaria</taxon>
    </lineage>
</organism>
<feature type="transmembrane region" description="Helical" evidence="5">
    <location>
        <begin position="312"/>
        <end position="331"/>
    </location>
</feature>
<dbReference type="Pfam" id="PF10324">
    <property type="entry name" value="7TM_GPCR_Srw"/>
    <property type="match status" value="1"/>
</dbReference>
<dbReference type="PRINTS" id="PR00237">
    <property type="entry name" value="GPCRRHODOPSN"/>
</dbReference>
<dbReference type="EMBL" id="CAJNOH010000015">
    <property type="protein sequence ID" value="CAF0755013.1"/>
    <property type="molecule type" value="Genomic_DNA"/>
</dbReference>
<comment type="subcellular location">
    <subcellularLocation>
        <location evidence="1">Membrane</location>
    </subcellularLocation>
</comment>
<sequence length="503" mass="57753">MDSSSNVTIDDLVIDNAALYESIRKSLKRDPFEHYVNGVCGLFICLLGIISNALSFSILIRRTMHLSTYVYLAGLCLSDFTACLFLIPGYILDAYPVEVPDSELPRTYVYTKLLIIAGAISTTARALSVWLCVAFTIDRWIMICRPFVGPLYCTMKNARCVTLLIYIIGMFYAIPLMFEYEVHEERSLSEILNANVNKKIYRYKLSVLGSNSIFRWTYALINALGVYVIPLIVIAIFNRKLLISIRLLEKRSAEYNAPLPTKQGVTIMLLATTLMLLVFRSPSATVSIMWLIRAKMFINEKAPFRLRKFHSIANLCATFNAATTFILFIIYGTKFRAEFMRIYCFILTKIKKSKRTNTTKQEQQQQQQQMPQLISNNNKNDNEHHINDIKNKINLALTNKSNGNVYKELSKHNSSAATLVTTTSVASLLPMRHLKNQFKQQQQSSFEQEYDFMVNNNNDSTNPRQHEIAIPEDEYSSDHNDTKPVSLTESYFDWFKNFIECQQ</sequence>
<evidence type="ECO:0000313" key="9">
    <source>
        <dbReference type="EMBL" id="CAF3790723.1"/>
    </source>
</evidence>
<gene>
    <name evidence="9" type="ORF">JBS370_LOCUS14729</name>
    <name evidence="8" type="ORF">JXQ802_LOCUS2228</name>
    <name evidence="7" type="ORF">PYM288_LOCUS2301</name>
</gene>
<dbReference type="PROSITE" id="PS50262">
    <property type="entry name" value="G_PROTEIN_RECEP_F1_2"/>
    <property type="match status" value="1"/>
</dbReference>
<dbReference type="CDD" id="cd14978">
    <property type="entry name" value="7tmA_FMRFamide_R-like"/>
    <property type="match status" value="1"/>
</dbReference>
<reference evidence="7" key="1">
    <citation type="submission" date="2021-02" db="EMBL/GenBank/DDBJ databases">
        <authorList>
            <person name="Nowell W R."/>
        </authorList>
    </citation>
    <scope>NUCLEOTIDE SEQUENCE</scope>
</reference>
<dbReference type="Proteomes" id="UP000663836">
    <property type="component" value="Unassembled WGS sequence"/>
</dbReference>
<dbReference type="InterPro" id="IPR052954">
    <property type="entry name" value="GPCR-Ligand_Int"/>
</dbReference>
<evidence type="ECO:0000256" key="3">
    <source>
        <dbReference type="ARBA" id="ARBA00022989"/>
    </source>
</evidence>
<dbReference type="InterPro" id="IPR000276">
    <property type="entry name" value="GPCR_Rhodpsn"/>
</dbReference>
<name>A0A813PL48_9BILA</name>
<evidence type="ECO:0000256" key="5">
    <source>
        <dbReference type="SAM" id="Phobius"/>
    </source>
</evidence>
<keyword evidence="3 5" id="KW-1133">Transmembrane helix</keyword>
<feature type="transmembrane region" description="Helical" evidence="5">
    <location>
        <begin position="69"/>
        <end position="92"/>
    </location>
</feature>
<evidence type="ECO:0000313" key="10">
    <source>
        <dbReference type="Proteomes" id="UP000663854"/>
    </source>
</evidence>
<comment type="caution">
    <text evidence="7">The sequence shown here is derived from an EMBL/GenBank/DDBJ whole genome shotgun (WGS) entry which is preliminary data.</text>
</comment>
<dbReference type="Proteomes" id="UP000663870">
    <property type="component" value="Unassembled WGS sequence"/>
</dbReference>
<keyword evidence="11" id="KW-1185">Reference proteome</keyword>
<evidence type="ECO:0000256" key="4">
    <source>
        <dbReference type="ARBA" id="ARBA00023136"/>
    </source>
</evidence>
<feature type="transmembrane region" description="Helical" evidence="5">
    <location>
        <begin position="35"/>
        <end position="60"/>
    </location>
</feature>
<dbReference type="Proteomes" id="UP000663854">
    <property type="component" value="Unassembled WGS sequence"/>
</dbReference>
<dbReference type="PANTHER" id="PTHR46641">
    <property type="entry name" value="FMRFAMIDE RECEPTOR-RELATED"/>
    <property type="match status" value="1"/>
</dbReference>
<dbReference type="InterPro" id="IPR019427">
    <property type="entry name" value="7TM_GPCR_serpentine_rcpt_Srw"/>
</dbReference>
<dbReference type="PANTHER" id="PTHR46641:SF2">
    <property type="entry name" value="FMRFAMIDE RECEPTOR"/>
    <property type="match status" value="1"/>
</dbReference>
<keyword evidence="2 5" id="KW-0812">Transmembrane</keyword>
<evidence type="ECO:0000313" key="11">
    <source>
        <dbReference type="Proteomes" id="UP000663870"/>
    </source>
</evidence>
<dbReference type="EMBL" id="CAJOBD010001352">
    <property type="protein sequence ID" value="CAF3790723.1"/>
    <property type="molecule type" value="Genomic_DNA"/>
</dbReference>
<protein>
    <recommendedName>
        <fullName evidence="6">G-protein coupled receptors family 1 profile domain-containing protein</fullName>
    </recommendedName>
</protein>
<evidence type="ECO:0000256" key="1">
    <source>
        <dbReference type="ARBA" id="ARBA00004370"/>
    </source>
</evidence>
<proteinExistence type="predicted"/>
<dbReference type="SUPFAM" id="SSF81321">
    <property type="entry name" value="Family A G protein-coupled receptor-like"/>
    <property type="match status" value="1"/>
</dbReference>
<evidence type="ECO:0000313" key="8">
    <source>
        <dbReference type="EMBL" id="CAF0761670.1"/>
    </source>
</evidence>
<dbReference type="AlphaFoldDB" id="A0A813PL48"/>
<evidence type="ECO:0000256" key="2">
    <source>
        <dbReference type="ARBA" id="ARBA00022692"/>
    </source>
</evidence>
<dbReference type="GO" id="GO:0008528">
    <property type="term" value="F:G protein-coupled peptide receptor activity"/>
    <property type="evidence" value="ECO:0007669"/>
    <property type="project" value="InterPro"/>
</dbReference>
<feature type="transmembrane region" description="Helical" evidence="5">
    <location>
        <begin position="216"/>
        <end position="237"/>
    </location>
</feature>
<dbReference type="EMBL" id="CAJNOL010000027">
    <property type="protein sequence ID" value="CAF0761670.1"/>
    <property type="molecule type" value="Genomic_DNA"/>
</dbReference>
<dbReference type="InterPro" id="IPR017452">
    <property type="entry name" value="GPCR_Rhodpsn_7TM"/>
</dbReference>
<feature type="transmembrane region" description="Helical" evidence="5">
    <location>
        <begin position="158"/>
        <end position="178"/>
    </location>
</feature>
<dbReference type="GO" id="GO:0016020">
    <property type="term" value="C:membrane"/>
    <property type="evidence" value="ECO:0007669"/>
    <property type="project" value="UniProtKB-SubCell"/>
</dbReference>
<feature type="transmembrane region" description="Helical" evidence="5">
    <location>
        <begin position="112"/>
        <end position="137"/>
    </location>
</feature>
<feature type="domain" description="G-protein coupled receptors family 1 profile" evidence="6">
    <location>
        <begin position="51"/>
        <end position="328"/>
    </location>
</feature>